<dbReference type="EMBL" id="AMZH03000770">
    <property type="protein sequence ID" value="RRT82048.1"/>
    <property type="molecule type" value="Genomic_DNA"/>
</dbReference>
<dbReference type="InterPro" id="IPR045050">
    <property type="entry name" value="Synaptotagmin_plant"/>
</dbReference>
<dbReference type="GO" id="GO:0008289">
    <property type="term" value="F:lipid binding"/>
    <property type="evidence" value="ECO:0007669"/>
    <property type="project" value="InterPro"/>
</dbReference>
<dbReference type="Proteomes" id="UP000287651">
    <property type="component" value="Unassembled WGS sequence"/>
</dbReference>
<reference evidence="4 5" key="1">
    <citation type="journal article" date="2014" name="Agronomy (Basel)">
        <title>A Draft Genome Sequence for Ensete ventricosum, the Drought-Tolerant Tree Against Hunger.</title>
        <authorList>
            <person name="Harrison J."/>
            <person name="Moore K.A."/>
            <person name="Paszkiewicz K."/>
            <person name="Jones T."/>
            <person name="Grant M."/>
            <person name="Ambacheew D."/>
            <person name="Muzemil S."/>
            <person name="Studholme D.J."/>
        </authorList>
    </citation>
    <scope>NUCLEOTIDE SEQUENCE [LARGE SCALE GENOMIC DNA]</scope>
</reference>
<dbReference type="InterPro" id="IPR000008">
    <property type="entry name" value="C2_dom"/>
</dbReference>
<dbReference type="Gene3D" id="2.60.40.150">
    <property type="entry name" value="C2 domain"/>
    <property type="match status" value="1"/>
</dbReference>
<proteinExistence type="predicted"/>
<sequence length="316" mass="35501">DACGSSVRIAAYHPHRRPEGRTHRQTRRAPSHRWRRNPSQDVQISPLLPPSPVVDPDRKPAAGAPPMGFFVGLFLGVVIGVGLVMAFAHSENARSKRRAELVRVPFPCLIWKPGWNDVGNFSHSPNELKLVKIMCFGLLREIVDQFALNWLNLELTKIWPYVNEVLNFVIVQGTIRDAIEDSITWPVRKVIPILPGDYRHHSTLNYIFALLHQVHVELLFCPFGTENDFSNPFAVQKFSMTSLEKALKGSTNGTDTANLDRTATQRKKEVIVRGVLSVTVISAEDLPAMDLMGKADPFVVVRMKKAETKNKTRVIS</sequence>
<protein>
    <recommendedName>
        <fullName evidence="3">C2 domain-containing protein</fullName>
    </recommendedName>
</protein>
<keyword evidence="2" id="KW-0812">Transmembrane</keyword>
<feature type="non-terminal residue" evidence="4">
    <location>
        <position position="1"/>
    </location>
</feature>
<evidence type="ECO:0000256" key="1">
    <source>
        <dbReference type="SAM" id="MobiDB-lite"/>
    </source>
</evidence>
<feature type="transmembrane region" description="Helical" evidence="2">
    <location>
        <begin position="67"/>
        <end position="88"/>
    </location>
</feature>
<dbReference type="PROSITE" id="PS50004">
    <property type="entry name" value="C2"/>
    <property type="match status" value="1"/>
</dbReference>
<dbReference type="PANTHER" id="PTHR10774:SF190">
    <property type="entry name" value="C2 CALCIUM_LIPID-BINDING ENDONUCLEASE_EXONUCLEASE_PHOSPHATASE-RELATED"/>
    <property type="match status" value="1"/>
</dbReference>
<organism evidence="4 5">
    <name type="scientific">Ensete ventricosum</name>
    <name type="common">Abyssinian banana</name>
    <name type="synonym">Musa ensete</name>
    <dbReference type="NCBI Taxonomy" id="4639"/>
    <lineage>
        <taxon>Eukaryota</taxon>
        <taxon>Viridiplantae</taxon>
        <taxon>Streptophyta</taxon>
        <taxon>Embryophyta</taxon>
        <taxon>Tracheophyta</taxon>
        <taxon>Spermatophyta</taxon>
        <taxon>Magnoliopsida</taxon>
        <taxon>Liliopsida</taxon>
        <taxon>Zingiberales</taxon>
        <taxon>Musaceae</taxon>
        <taxon>Ensete</taxon>
    </lineage>
</organism>
<feature type="compositionally biased region" description="Basic residues" evidence="1">
    <location>
        <begin position="23"/>
        <end position="36"/>
    </location>
</feature>
<keyword evidence="2" id="KW-0472">Membrane</keyword>
<dbReference type="PANTHER" id="PTHR10774">
    <property type="entry name" value="EXTENDED SYNAPTOTAGMIN-RELATED"/>
    <property type="match status" value="1"/>
</dbReference>
<evidence type="ECO:0000259" key="3">
    <source>
        <dbReference type="PROSITE" id="PS50004"/>
    </source>
</evidence>
<dbReference type="SUPFAM" id="SSF49562">
    <property type="entry name" value="C2 domain (Calcium/lipid-binding domain, CaLB)"/>
    <property type="match status" value="1"/>
</dbReference>
<evidence type="ECO:0000313" key="5">
    <source>
        <dbReference type="Proteomes" id="UP000287651"/>
    </source>
</evidence>
<gene>
    <name evidence="4" type="ORF">B296_00005073</name>
</gene>
<accession>A0A427B0J9</accession>
<dbReference type="InterPro" id="IPR035892">
    <property type="entry name" value="C2_domain_sf"/>
</dbReference>
<evidence type="ECO:0000313" key="4">
    <source>
        <dbReference type="EMBL" id="RRT82048.1"/>
    </source>
</evidence>
<comment type="caution">
    <text evidence="4">The sequence shown here is derived from an EMBL/GenBank/DDBJ whole genome shotgun (WGS) entry which is preliminary data.</text>
</comment>
<feature type="domain" description="C2" evidence="3">
    <location>
        <begin position="255"/>
        <end position="316"/>
    </location>
</feature>
<dbReference type="GO" id="GO:0005783">
    <property type="term" value="C:endoplasmic reticulum"/>
    <property type="evidence" value="ECO:0007669"/>
    <property type="project" value="TreeGrafter"/>
</dbReference>
<name>A0A427B0J9_ENSVE</name>
<keyword evidence="2" id="KW-1133">Transmembrane helix</keyword>
<evidence type="ECO:0000256" key="2">
    <source>
        <dbReference type="SAM" id="Phobius"/>
    </source>
</evidence>
<dbReference type="Pfam" id="PF00168">
    <property type="entry name" value="C2"/>
    <property type="match status" value="1"/>
</dbReference>
<feature type="region of interest" description="Disordered" evidence="1">
    <location>
        <begin position="13"/>
        <end position="59"/>
    </location>
</feature>
<dbReference type="AlphaFoldDB" id="A0A427B0J9"/>